<accession>A0A9P5YXR9</accession>
<evidence type="ECO:0008006" key="3">
    <source>
        <dbReference type="Google" id="ProtNLM"/>
    </source>
</evidence>
<dbReference type="AlphaFoldDB" id="A0A9P5YXR9"/>
<dbReference type="GO" id="GO:0016020">
    <property type="term" value="C:membrane"/>
    <property type="evidence" value="ECO:0007669"/>
    <property type="project" value="InterPro"/>
</dbReference>
<evidence type="ECO:0000313" key="1">
    <source>
        <dbReference type="EMBL" id="KAF9477439.1"/>
    </source>
</evidence>
<protein>
    <recommendedName>
        <fullName evidence="3">Pheromone</fullName>
    </recommendedName>
</protein>
<dbReference type="Proteomes" id="UP000807469">
    <property type="component" value="Unassembled WGS sequence"/>
</dbReference>
<dbReference type="GO" id="GO:0000772">
    <property type="term" value="F:mating pheromone activity"/>
    <property type="evidence" value="ECO:0007669"/>
    <property type="project" value="InterPro"/>
</dbReference>
<comment type="caution">
    <text evidence="1">The sequence shown here is derived from an EMBL/GenBank/DDBJ whole genome shotgun (WGS) entry which is preliminary data.</text>
</comment>
<sequence length="53" mass="5929">MDSFTSFDDLLASLDSPISIVSIEHDSEKNLQDMPVDEERFGRSTTTTFCVIS</sequence>
<reference evidence="1" key="1">
    <citation type="submission" date="2020-11" db="EMBL/GenBank/DDBJ databases">
        <authorList>
            <consortium name="DOE Joint Genome Institute"/>
            <person name="Ahrendt S."/>
            <person name="Riley R."/>
            <person name="Andreopoulos W."/>
            <person name="Labutti K."/>
            <person name="Pangilinan J."/>
            <person name="Ruiz-Duenas F.J."/>
            <person name="Barrasa J.M."/>
            <person name="Sanchez-Garcia M."/>
            <person name="Camarero S."/>
            <person name="Miyauchi S."/>
            <person name="Serrano A."/>
            <person name="Linde D."/>
            <person name="Babiker R."/>
            <person name="Drula E."/>
            <person name="Ayuso-Fernandez I."/>
            <person name="Pacheco R."/>
            <person name="Padilla G."/>
            <person name="Ferreira P."/>
            <person name="Barriuso J."/>
            <person name="Kellner H."/>
            <person name="Castanera R."/>
            <person name="Alfaro M."/>
            <person name="Ramirez L."/>
            <person name="Pisabarro A.G."/>
            <person name="Kuo A."/>
            <person name="Tritt A."/>
            <person name="Lipzen A."/>
            <person name="He G."/>
            <person name="Yan M."/>
            <person name="Ng V."/>
            <person name="Cullen D."/>
            <person name="Martin F."/>
            <person name="Rosso M.-N."/>
            <person name="Henrissat B."/>
            <person name="Hibbett D."/>
            <person name="Martinez A.T."/>
            <person name="Grigoriev I.V."/>
        </authorList>
    </citation>
    <scope>NUCLEOTIDE SEQUENCE</scope>
    <source>
        <strain evidence="1">CIRM-BRFM 674</strain>
    </source>
</reference>
<keyword evidence="2" id="KW-1185">Reference proteome</keyword>
<organism evidence="1 2">
    <name type="scientific">Pholiota conissans</name>
    <dbReference type="NCBI Taxonomy" id="109636"/>
    <lineage>
        <taxon>Eukaryota</taxon>
        <taxon>Fungi</taxon>
        <taxon>Dikarya</taxon>
        <taxon>Basidiomycota</taxon>
        <taxon>Agaricomycotina</taxon>
        <taxon>Agaricomycetes</taxon>
        <taxon>Agaricomycetidae</taxon>
        <taxon>Agaricales</taxon>
        <taxon>Agaricineae</taxon>
        <taxon>Strophariaceae</taxon>
        <taxon>Pholiota</taxon>
    </lineage>
</organism>
<dbReference type="InterPro" id="IPR012597">
    <property type="entry name" value="Pheromone"/>
</dbReference>
<gene>
    <name evidence="1" type="ORF">BDN70DRAFT_881210</name>
</gene>
<dbReference type="EMBL" id="MU155261">
    <property type="protein sequence ID" value="KAF9477439.1"/>
    <property type="molecule type" value="Genomic_DNA"/>
</dbReference>
<dbReference type="Pfam" id="PF08015">
    <property type="entry name" value="Pheromone"/>
    <property type="match status" value="1"/>
</dbReference>
<name>A0A9P5YXR9_9AGAR</name>
<proteinExistence type="predicted"/>
<evidence type="ECO:0000313" key="2">
    <source>
        <dbReference type="Proteomes" id="UP000807469"/>
    </source>
</evidence>